<evidence type="ECO:0000313" key="1">
    <source>
        <dbReference type="EMBL" id="VVV74485.1"/>
    </source>
</evidence>
<proteinExistence type="predicted"/>
<organism evidence="1">
    <name type="scientific">Nymphaea colorata</name>
    <name type="common">pocket water lily</name>
    <dbReference type="NCBI Taxonomy" id="210225"/>
    <lineage>
        <taxon>Eukaryota</taxon>
        <taxon>Viridiplantae</taxon>
        <taxon>Streptophyta</taxon>
        <taxon>Embryophyta</taxon>
        <taxon>Tracheophyta</taxon>
        <taxon>Spermatophyta</taxon>
        <taxon>Magnoliopsida</taxon>
        <taxon>Nymphaeales</taxon>
        <taxon>Nymphaeaceae</taxon>
        <taxon>Nymphaea</taxon>
    </lineage>
</organism>
<dbReference type="AlphaFoldDB" id="A0A5K0YA24"/>
<sequence>MWSYWNPSTAWWHPTVSFAYKKSGNSQALASSCMLVAIARKSSSEFKLGPPLWKNAGSLSANADPLNQGASGVGLKELNNSTIQMASSMGMMNAPINESVFNIEKEINELLIVEVKEQGLSNPISSFSSF</sequence>
<dbReference type="Gramene" id="NC12G0093030.1">
    <property type="protein sequence ID" value="NC12G0093030.1:cds"/>
    <property type="gene ID" value="NC12G0093030"/>
</dbReference>
<dbReference type="EMBL" id="LR721777">
    <property type="protein sequence ID" value="VVV74485.1"/>
    <property type="molecule type" value="Genomic_DNA"/>
</dbReference>
<accession>A0A5K0YA24</accession>
<gene>
    <name evidence="1" type="ORF">NYM_LOCUS7768</name>
</gene>
<reference evidence="1" key="1">
    <citation type="submission" date="2019-09" db="EMBL/GenBank/DDBJ databases">
        <authorList>
            <person name="Zhang L."/>
        </authorList>
    </citation>
    <scope>NUCLEOTIDE SEQUENCE</scope>
</reference>
<name>A0A5K0YA24_9MAGN</name>
<protein>
    <submittedName>
        <fullName evidence="1">Uncharacterized protein</fullName>
    </submittedName>
</protein>